<dbReference type="GO" id="GO:0003677">
    <property type="term" value="F:DNA binding"/>
    <property type="evidence" value="ECO:0007669"/>
    <property type="project" value="UniProtKB-KW"/>
</dbReference>
<dbReference type="Gene3D" id="1.10.260.40">
    <property type="entry name" value="lambda repressor-like DNA-binding domains"/>
    <property type="match status" value="1"/>
</dbReference>
<evidence type="ECO:0000259" key="2">
    <source>
        <dbReference type="PROSITE" id="PS50943"/>
    </source>
</evidence>
<protein>
    <submittedName>
        <fullName evidence="3">DNA-binding protein</fullName>
    </submittedName>
</protein>
<name>A0A2G9YLE5_9BACT</name>
<dbReference type="GO" id="GO:0003700">
    <property type="term" value="F:DNA-binding transcription factor activity"/>
    <property type="evidence" value="ECO:0007669"/>
    <property type="project" value="TreeGrafter"/>
</dbReference>
<dbReference type="GO" id="GO:0005829">
    <property type="term" value="C:cytosol"/>
    <property type="evidence" value="ECO:0007669"/>
    <property type="project" value="TreeGrafter"/>
</dbReference>
<gene>
    <name evidence="3" type="ORF">COX41_03500</name>
</gene>
<evidence type="ECO:0000313" key="3">
    <source>
        <dbReference type="EMBL" id="PIP19321.1"/>
    </source>
</evidence>
<dbReference type="CDD" id="cd00093">
    <property type="entry name" value="HTH_XRE"/>
    <property type="match status" value="1"/>
</dbReference>
<dbReference type="AlphaFoldDB" id="A0A2G9YLE5"/>
<accession>A0A2G9YLE5</accession>
<dbReference type="PANTHER" id="PTHR46797:SF1">
    <property type="entry name" value="METHYLPHOSPHONATE SYNTHASE"/>
    <property type="match status" value="1"/>
</dbReference>
<evidence type="ECO:0000313" key="4">
    <source>
        <dbReference type="Proteomes" id="UP000231292"/>
    </source>
</evidence>
<reference evidence="3 4" key="1">
    <citation type="submission" date="2017-09" db="EMBL/GenBank/DDBJ databases">
        <title>Depth-based differentiation of microbial function through sediment-hosted aquifers and enrichment of novel symbionts in the deep terrestrial subsurface.</title>
        <authorList>
            <person name="Probst A.J."/>
            <person name="Ladd B."/>
            <person name="Jarett J.K."/>
            <person name="Geller-Mcgrath D.E."/>
            <person name="Sieber C.M."/>
            <person name="Emerson J.B."/>
            <person name="Anantharaman K."/>
            <person name="Thomas B.C."/>
            <person name="Malmstrom R."/>
            <person name="Stieglmeier M."/>
            <person name="Klingl A."/>
            <person name="Woyke T."/>
            <person name="Ryan C.M."/>
            <person name="Banfield J.F."/>
        </authorList>
    </citation>
    <scope>NUCLEOTIDE SEQUENCE [LARGE SCALE GENOMIC DNA]</scope>
    <source>
        <strain evidence="3">CG23_combo_of_CG06-09_8_20_14_all_41_10</strain>
    </source>
</reference>
<dbReference type="PROSITE" id="PS50943">
    <property type="entry name" value="HTH_CROC1"/>
    <property type="match status" value="1"/>
</dbReference>
<dbReference type="PANTHER" id="PTHR46797">
    <property type="entry name" value="HTH-TYPE TRANSCRIPTIONAL REGULATOR"/>
    <property type="match status" value="1"/>
</dbReference>
<dbReference type="Proteomes" id="UP000231292">
    <property type="component" value="Unassembled WGS sequence"/>
</dbReference>
<comment type="caution">
    <text evidence="3">The sequence shown here is derived from an EMBL/GenBank/DDBJ whole genome shotgun (WGS) entry which is preliminary data.</text>
</comment>
<dbReference type="SMART" id="SM00530">
    <property type="entry name" value="HTH_XRE"/>
    <property type="match status" value="1"/>
</dbReference>
<dbReference type="InterPro" id="IPR001387">
    <property type="entry name" value="Cro/C1-type_HTH"/>
</dbReference>
<organism evidence="3 4">
    <name type="scientific">Candidatus Sherwoodlollariibacterium unditelluris</name>
    <dbReference type="NCBI Taxonomy" id="1974757"/>
    <lineage>
        <taxon>Bacteria</taxon>
        <taxon>Pseudomonadati</taxon>
        <taxon>Candidatus Omnitrophota</taxon>
        <taxon>Candidatus Sherwoodlollariibacterium</taxon>
    </lineage>
</organism>
<sequence>MLAKKVKELRKKKGISQDKLAREANVSYNTIVKIETGGSKNPTVLTLAGIAKALGVSLDDLAKGCSKDTK</sequence>
<dbReference type="EMBL" id="PCRK01000085">
    <property type="protein sequence ID" value="PIP19321.1"/>
    <property type="molecule type" value="Genomic_DNA"/>
</dbReference>
<evidence type="ECO:0000256" key="1">
    <source>
        <dbReference type="ARBA" id="ARBA00023125"/>
    </source>
</evidence>
<keyword evidence="1 3" id="KW-0238">DNA-binding</keyword>
<feature type="domain" description="HTH cro/C1-type" evidence="2">
    <location>
        <begin position="6"/>
        <end position="61"/>
    </location>
</feature>
<dbReference type="InterPro" id="IPR050807">
    <property type="entry name" value="TransReg_Diox_bact_type"/>
</dbReference>
<dbReference type="InterPro" id="IPR010982">
    <property type="entry name" value="Lambda_DNA-bd_dom_sf"/>
</dbReference>
<proteinExistence type="predicted"/>
<dbReference type="SUPFAM" id="SSF47413">
    <property type="entry name" value="lambda repressor-like DNA-binding domains"/>
    <property type="match status" value="1"/>
</dbReference>
<dbReference type="Pfam" id="PF01381">
    <property type="entry name" value="HTH_3"/>
    <property type="match status" value="1"/>
</dbReference>